<dbReference type="STRING" id="759272.G0SDE1"/>
<dbReference type="GO" id="GO:0070987">
    <property type="term" value="P:error-free translesion synthesis"/>
    <property type="evidence" value="ECO:0007669"/>
    <property type="project" value="TreeGrafter"/>
</dbReference>
<evidence type="ECO:0000313" key="4">
    <source>
        <dbReference type="Proteomes" id="UP000008066"/>
    </source>
</evidence>
<dbReference type="SUPFAM" id="SSF52113">
    <property type="entry name" value="BRCT domain"/>
    <property type="match status" value="1"/>
</dbReference>
<organism evidence="4">
    <name type="scientific">Chaetomium thermophilum (strain DSM 1495 / CBS 144.50 / IMI 039719)</name>
    <name type="common">Thermochaetoides thermophila</name>
    <dbReference type="NCBI Taxonomy" id="759272"/>
    <lineage>
        <taxon>Eukaryota</taxon>
        <taxon>Fungi</taxon>
        <taxon>Dikarya</taxon>
        <taxon>Ascomycota</taxon>
        <taxon>Pezizomycotina</taxon>
        <taxon>Sordariomycetes</taxon>
        <taxon>Sordariomycetidae</taxon>
        <taxon>Sordariales</taxon>
        <taxon>Chaetomiaceae</taxon>
        <taxon>Thermochaetoides</taxon>
    </lineage>
</organism>
<keyword evidence="4" id="KW-1185">Reference proteome</keyword>
<dbReference type="GO" id="GO:0042276">
    <property type="term" value="P:error-prone translesion synthesis"/>
    <property type="evidence" value="ECO:0007669"/>
    <property type="project" value="TreeGrafter"/>
</dbReference>
<dbReference type="InterPro" id="IPR001357">
    <property type="entry name" value="BRCT_dom"/>
</dbReference>
<dbReference type="RefSeq" id="XP_006695487.1">
    <property type="nucleotide sequence ID" value="XM_006695424.1"/>
</dbReference>
<evidence type="ECO:0000256" key="1">
    <source>
        <dbReference type="SAM" id="MobiDB-lite"/>
    </source>
</evidence>
<dbReference type="EMBL" id="GL988045">
    <property type="protein sequence ID" value="EGS18542.1"/>
    <property type="molecule type" value="Genomic_DNA"/>
</dbReference>
<dbReference type="OrthoDB" id="427711at2759"/>
<dbReference type="GO" id="GO:0003887">
    <property type="term" value="F:DNA-directed DNA polymerase activity"/>
    <property type="evidence" value="ECO:0007669"/>
    <property type="project" value="TreeGrafter"/>
</dbReference>
<dbReference type="HOGENOM" id="CLU_054245_0_0_1"/>
<name>G0SDE1_CHATD</name>
<proteinExistence type="predicted"/>
<sequence length="313" mass="33898">MPAPPKSNHPLAEPRLCHVFDPWNSASTGHQLAEGQRSQGWRDIRNFQLNKQFGADVGKLSNNQLGKLVSSLKHDAPARPGRTVADMLRNPGTMLVGPSTSKKPSTSSSVPELVPTTLRPGPISLTKPATNDQKKPLTAEDHRFAQARKANEEDLQAEKTQRARGREAGRLIFEGVVVYINGSTYPLVSDHRLRQLLARHGARMSLHLGRRSVTHVIIGRPAALGPSATGSVAAGGGLAAGKLEKETRRVGGSGVKYVGVEWVLESIKAGKRLPESRFAILKIAPRRQQSILGAFSKHEDGNSPQLPASFRTR</sequence>
<dbReference type="PANTHER" id="PTHR45990:SF1">
    <property type="entry name" value="DNA REPAIR PROTEIN REV1"/>
    <property type="match status" value="1"/>
</dbReference>
<dbReference type="AlphaFoldDB" id="G0SDE1"/>
<dbReference type="PROSITE" id="PS50172">
    <property type="entry name" value="BRCT"/>
    <property type="match status" value="1"/>
</dbReference>
<dbReference type="PANTHER" id="PTHR45990">
    <property type="entry name" value="DNA REPAIR PROTEIN REV1"/>
    <property type="match status" value="1"/>
</dbReference>
<dbReference type="InterPro" id="IPR036420">
    <property type="entry name" value="BRCT_dom_sf"/>
</dbReference>
<accession>G0SDE1</accession>
<feature type="region of interest" description="Disordered" evidence="1">
    <location>
        <begin position="294"/>
        <end position="313"/>
    </location>
</feature>
<dbReference type="GeneID" id="18259184"/>
<dbReference type="Gene3D" id="3.40.50.10190">
    <property type="entry name" value="BRCT domain"/>
    <property type="match status" value="1"/>
</dbReference>
<dbReference type="OMA" id="VSDHRLK"/>
<gene>
    <name evidence="3" type="ORF">CTHT_0051460</name>
</gene>
<dbReference type="GO" id="GO:0017125">
    <property type="term" value="F:deoxycytidyl transferase activity"/>
    <property type="evidence" value="ECO:0007669"/>
    <property type="project" value="TreeGrafter"/>
</dbReference>
<evidence type="ECO:0000259" key="2">
    <source>
        <dbReference type="PROSITE" id="PS50172"/>
    </source>
</evidence>
<dbReference type="GO" id="GO:0005634">
    <property type="term" value="C:nucleus"/>
    <property type="evidence" value="ECO:0007669"/>
    <property type="project" value="TreeGrafter"/>
</dbReference>
<dbReference type="eggNOG" id="ENOG502SKU0">
    <property type="taxonomic scope" value="Eukaryota"/>
</dbReference>
<feature type="region of interest" description="Disordered" evidence="1">
    <location>
        <begin position="95"/>
        <end position="137"/>
    </location>
</feature>
<protein>
    <recommendedName>
        <fullName evidence="2">BRCT domain-containing protein</fullName>
    </recommendedName>
</protein>
<feature type="compositionally biased region" description="Low complexity" evidence="1">
    <location>
        <begin position="98"/>
        <end position="109"/>
    </location>
</feature>
<dbReference type="Proteomes" id="UP000008066">
    <property type="component" value="Unassembled WGS sequence"/>
</dbReference>
<feature type="domain" description="BRCT" evidence="2">
    <location>
        <begin position="168"/>
        <end position="280"/>
    </location>
</feature>
<reference evidence="3 4" key="1">
    <citation type="journal article" date="2011" name="Cell">
        <title>Insight into structure and assembly of the nuclear pore complex by utilizing the genome of a eukaryotic thermophile.</title>
        <authorList>
            <person name="Amlacher S."/>
            <person name="Sarges P."/>
            <person name="Flemming D."/>
            <person name="van Noort V."/>
            <person name="Kunze R."/>
            <person name="Devos D.P."/>
            <person name="Arumugam M."/>
            <person name="Bork P."/>
            <person name="Hurt E."/>
        </authorList>
    </citation>
    <scope>NUCLEOTIDE SEQUENCE [LARGE SCALE GENOMIC DNA]</scope>
    <source>
        <strain evidence="4">DSM 1495 / CBS 144.50 / IMI 039719</strain>
    </source>
</reference>
<dbReference type="KEGG" id="cthr:CTHT_0051460"/>
<evidence type="ECO:0000313" key="3">
    <source>
        <dbReference type="EMBL" id="EGS18542.1"/>
    </source>
</evidence>